<sequence length="198" mass="22228">MTYDYAVFMVLVVQGGHRWKSAANAASTRARSTPQRYLLPLGLYDLRAEYTMQLTTDRGDFLARNLPDTLQPIYSVGCRPYPDARSHSQMSLSLLGFSEDAFEDAWWGVLLKENQLLPQIPPDDYQACGVQSPTFFRESISGVTLTPDRTSSLSCAFLSHCCTTYRSLVDATVPLPFTHIAKTAFARELKFLIICSRL</sequence>
<comment type="caution">
    <text evidence="1">The sequence shown here is derived from an EMBL/GenBank/DDBJ whole genome shotgun (WGS) entry which is preliminary data.</text>
</comment>
<reference evidence="1" key="1">
    <citation type="submission" date="2022-07" db="EMBL/GenBank/DDBJ databases">
        <title>Genome Sequence of Physisporinus lineatus.</title>
        <authorList>
            <person name="Buettner E."/>
        </authorList>
    </citation>
    <scope>NUCLEOTIDE SEQUENCE</scope>
    <source>
        <strain evidence="1">VT162</strain>
    </source>
</reference>
<dbReference type="AlphaFoldDB" id="A0AAD5Y7W2"/>
<organism evidence="1 2">
    <name type="scientific">Meripilus lineatus</name>
    <dbReference type="NCBI Taxonomy" id="2056292"/>
    <lineage>
        <taxon>Eukaryota</taxon>
        <taxon>Fungi</taxon>
        <taxon>Dikarya</taxon>
        <taxon>Basidiomycota</taxon>
        <taxon>Agaricomycotina</taxon>
        <taxon>Agaricomycetes</taxon>
        <taxon>Polyporales</taxon>
        <taxon>Meripilaceae</taxon>
        <taxon>Meripilus</taxon>
    </lineage>
</organism>
<evidence type="ECO:0000313" key="1">
    <source>
        <dbReference type="EMBL" id="KAJ3473856.1"/>
    </source>
</evidence>
<evidence type="ECO:0000313" key="2">
    <source>
        <dbReference type="Proteomes" id="UP001212997"/>
    </source>
</evidence>
<gene>
    <name evidence="1" type="ORF">NLI96_g12786</name>
</gene>
<proteinExistence type="predicted"/>
<name>A0AAD5Y7W2_9APHY</name>
<accession>A0AAD5Y7W2</accession>
<keyword evidence="2" id="KW-1185">Reference proteome</keyword>
<dbReference type="EMBL" id="JANAWD010001233">
    <property type="protein sequence ID" value="KAJ3473856.1"/>
    <property type="molecule type" value="Genomic_DNA"/>
</dbReference>
<protein>
    <submittedName>
        <fullName evidence="1">Uncharacterized protein</fullName>
    </submittedName>
</protein>
<dbReference type="Proteomes" id="UP001212997">
    <property type="component" value="Unassembled WGS sequence"/>
</dbReference>